<evidence type="ECO:0000313" key="3">
    <source>
        <dbReference type="Proteomes" id="UP001632037"/>
    </source>
</evidence>
<gene>
    <name evidence="2" type="ORF">V7S43_014385</name>
</gene>
<dbReference type="PANTHER" id="PTHR23159">
    <property type="entry name" value="CENTROSOMAL PROTEIN 2"/>
    <property type="match status" value="1"/>
</dbReference>
<organism evidence="2 3">
    <name type="scientific">Phytophthora oleae</name>
    <dbReference type="NCBI Taxonomy" id="2107226"/>
    <lineage>
        <taxon>Eukaryota</taxon>
        <taxon>Sar</taxon>
        <taxon>Stramenopiles</taxon>
        <taxon>Oomycota</taxon>
        <taxon>Peronosporomycetes</taxon>
        <taxon>Peronosporales</taxon>
        <taxon>Peronosporaceae</taxon>
        <taxon>Phytophthora</taxon>
    </lineage>
</organism>
<protein>
    <submittedName>
        <fullName evidence="2">Uncharacterized protein</fullName>
    </submittedName>
</protein>
<feature type="coiled-coil region" evidence="1">
    <location>
        <begin position="1058"/>
        <end position="1137"/>
    </location>
</feature>
<evidence type="ECO:0000313" key="2">
    <source>
        <dbReference type="EMBL" id="KAL3660630.1"/>
    </source>
</evidence>
<dbReference type="PANTHER" id="PTHR23159:SF31">
    <property type="entry name" value="CENTROSOME-ASSOCIATED PROTEIN CEP250 ISOFORM X1"/>
    <property type="match status" value="1"/>
</dbReference>
<keyword evidence="1" id="KW-0175">Coiled coil</keyword>
<dbReference type="Proteomes" id="UP001632037">
    <property type="component" value="Unassembled WGS sequence"/>
</dbReference>
<proteinExistence type="predicted"/>
<reference evidence="2 3" key="1">
    <citation type="submission" date="2024-09" db="EMBL/GenBank/DDBJ databases">
        <title>Genome sequencing and assembly of Phytophthora oleae, isolate VK10A, causative agent of rot of olive drupes.</title>
        <authorList>
            <person name="Conti Taguali S."/>
            <person name="Riolo M."/>
            <person name="La Spada F."/>
            <person name="Cacciola S.O."/>
            <person name="Dionisio G."/>
        </authorList>
    </citation>
    <scope>NUCLEOTIDE SEQUENCE [LARGE SCALE GENOMIC DNA]</scope>
    <source>
        <strain evidence="2 3">VK10A</strain>
    </source>
</reference>
<comment type="caution">
    <text evidence="2">The sequence shown here is derived from an EMBL/GenBank/DDBJ whole genome shotgun (WGS) entry which is preliminary data.</text>
</comment>
<keyword evidence="3" id="KW-1185">Reference proteome</keyword>
<evidence type="ECO:0000256" key="1">
    <source>
        <dbReference type="SAM" id="Coils"/>
    </source>
</evidence>
<feature type="coiled-coil region" evidence="1">
    <location>
        <begin position="85"/>
        <end position="186"/>
    </location>
</feature>
<sequence length="1640" mass="187939">MEPMRLGASSAGVLRTPQTASQGVNCTDKWGSFLQSYELFISRELTQQHPQFARALRQLERDTRFDQERQSAQVLATLRVKDSRILELQKVVNEQREQLDVVLDELERRETKEDKEVQVDEERTKLDAAIQTEIVEKVVRDVETQSDTIEEENGVVKLLEKLEKELTTLERKNVTLERELQQRVTKKEKMETSEEMKSCLEILQRGVDAMNLSCSCVTNPLAFFVGVPEGEDSAAKVCVSLEHRLEAQAVRLEHAQECMYLWRDAVVQLMKRPSEPNAEPRLTIAPTVLKTEAAGVTVNCTTALCGALAQVRQHLFQHCGSCSNDNQQDVNELAKVLASGKSGVKLAARLVQEWAGWEAKHLDEVRALRQGFKEERTEELSRRTALLKRINHLEQQELDLMAELNALKKKDALQDDANEKTITVFSHRTKSGRFNEFLEYPQLVMRLATAEQSLLVKDEQLTAANETIRALSFAPAPTNTINMNQLAVELQRVPQQKPDFFRRREKEMISVSRYFQTEKARLQLQSHLEAEQKHTAMMKAAKELCEQERDELLMKVEKLETEALLQKFTFKSDRESGISTERSLGPSNVLFFALKRLQLIENDRKALRERLRLYQQQLAAMKQQQPGCGQKNIVEKQTSALDCVMEHHVKSVDVFKQIIDQQSNKLSEGGNDAEMQSQIEWEVFVSHYEALWIAFSFLYSSLGELPVINREWSSVLRAFGCQTSKEHSNQWSLEFELSKRDEKIFLLQQQLIEQGLNSSPLYDPVNLAAVDERFKRGDNHPVEEDCTINERISEIGRPFLASKLQLELDSTSRNGPGNAPTRVAALDDTQAMEGTKGSAATELDECLAKCAYLASQNIKLTRRLRAEKEASQQYLSEQGELRKKLHARKEANSELQRELETYRDQSPVQLGAFEDSEQLKMKDNEDMKTGNSVAQYRQEQEALKEQLASREQENLTLVQSLCSIKEKCAQMEAIHQKELRLKATEHADNMESYMATVNDTLSRIESDKRRLEEENGNLRSRLQELEEKYTQQPQYSSKATNTDVEAELLDKTVDFQEKARLVARVQDLELQLSRERKLNEVVEQKKQLETQHQQQASDAQAEAVKAKQEYTQRYAVLKEWQDKIQQELADFHQVQRTAQQESDRRIEFLSACIEEFTRLADTSSRGISTKELYDTVMALSREKQSVARGRKETQITSNSVLLDTKKQQSEEAVSEAVWWKLRASKLEAYVRSAMLQNDTFEDTTRQLELAMSTVKEELSSRLTREAQLLSTLSTLKSELATAKEHAASIGEKYQVASIELERRQGEATSRGDESQRARMAIQRKTELLNQQKSKVASLQQELEQAAKKLERLVTAEKQTALLQQKAKEHAQQLQNTRQSYERCHSDNVQLSIHLEKLKERHVGVVARLKAARAENCHLRELLKSNAKSDTKESARGGNQDEKSAVSIAALADEARALKRRVLQKQDVIVSYKAKVLECEAQLERQRESLVKLVRTNRELQQGQRQRLQHEQENSVAVHDKLESQLGRKQEQLDGLRASIYDSFEAFVFCQPQQQFPTFESPVPEVSDDDEILKRWTDFSVQDLEELNVPQRRRERGNNQVKKKTATTALRDVEGALEANPEDCRAEICEFLQCLCRNDVK</sequence>
<feature type="coiled-coil region" evidence="1">
    <location>
        <begin position="994"/>
        <end position="1028"/>
    </location>
</feature>
<feature type="coiled-coil region" evidence="1">
    <location>
        <begin position="1321"/>
        <end position="1414"/>
    </location>
</feature>
<dbReference type="EMBL" id="JBIMZQ010000040">
    <property type="protein sequence ID" value="KAL3660630.1"/>
    <property type="molecule type" value="Genomic_DNA"/>
</dbReference>
<feature type="coiled-coil region" evidence="1">
    <location>
        <begin position="1492"/>
        <end position="1538"/>
    </location>
</feature>
<name>A0ABD3F1D9_9STRA</name>
<accession>A0ABD3F1D9</accession>
<feature type="coiled-coil region" evidence="1">
    <location>
        <begin position="597"/>
        <end position="624"/>
    </location>
</feature>